<evidence type="ECO:0000313" key="2">
    <source>
        <dbReference type="Proteomes" id="UP001457282"/>
    </source>
</evidence>
<proteinExistence type="predicted"/>
<comment type="caution">
    <text evidence="1">The sequence shown here is derived from an EMBL/GenBank/DDBJ whole genome shotgun (WGS) entry which is preliminary data.</text>
</comment>
<name>A0AAW1XRA8_RUBAR</name>
<dbReference type="EMBL" id="JBEDUW010000003">
    <property type="protein sequence ID" value="KAK9938988.1"/>
    <property type="molecule type" value="Genomic_DNA"/>
</dbReference>
<dbReference type="AlphaFoldDB" id="A0AAW1XRA8"/>
<sequence>MVRWRTQTETVSGWIVIEGGAVLCRRRCKGSWDQLGSDVVGSVVGYGVVQRWCCFVDCSCKASSLLQPLSNVATSRTPVRSATPITATALSGSCAHHHNTQPIHLGNHFNLIQSSPYLQFTIAIQQAIKQLTQPAISLPTINQVHNQIPKLRYTSLSRYVSTI</sequence>
<evidence type="ECO:0000313" key="1">
    <source>
        <dbReference type="EMBL" id="KAK9938988.1"/>
    </source>
</evidence>
<gene>
    <name evidence="1" type="ORF">M0R45_015698</name>
</gene>
<dbReference type="Proteomes" id="UP001457282">
    <property type="component" value="Unassembled WGS sequence"/>
</dbReference>
<accession>A0AAW1XRA8</accession>
<keyword evidence="2" id="KW-1185">Reference proteome</keyword>
<organism evidence="1 2">
    <name type="scientific">Rubus argutus</name>
    <name type="common">Southern blackberry</name>
    <dbReference type="NCBI Taxonomy" id="59490"/>
    <lineage>
        <taxon>Eukaryota</taxon>
        <taxon>Viridiplantae</taxon>
        <taxon>Streptophyta</taxon>
        <taxon>Embryophyta</taxon>
        <taxon>Tracheophyta</taxon>
        <taxon>Spermatophyta</taxon>
        <taxon>Magnoliopsida</taxon>
        <taxon>eudicotyledons</taxon>
        <taxon>Gunneridae</taxon>
        <taxon>Pentapetalae</taxon>
        <taxon>rosids</taxon>
        <taxon>fabids</taxon>
        <taxon>Rosales</taxon>
        <taxon>Rosaceae</taxon>
        <taxon>Rosoideae</taxon>
        <taxon>Rosoideae incertae sedis</taxon>
        <taxon>Rubus</taxon>
    </lineage>
</organism>
<protein>
    <submittedName>
        <fullName evidence="1">Uncharacterized protein</fullName>
    </submittedName>
</protein>
<reference evidence="1 2" key="1">
    <citation type="journal article" date="2023" name="G3 (Bethesda)">
        <title>A chromosome-length genome assembly and annotation of blackberry (Rubus argutus, cv. 'Hillquist').</title>
        <authorList>
            <person name="Bruna T."/>
            <person name="Aryal R."/>
            <person name="Dudchenko O."/>
            <person name="Sargent D.J."/>
            <person name="Mead D."/>
            <person name="Buti M."/>
            <person name="Cavallini A."/>
            <person name="Hytonen T."/>
            <person name="Andres J."/>
            <person name="Pham M."/>
            <person name="Weisz D."/>
            <person name="Mascagni F."/>
            <person name="Usai G."/>
            <person name="Natali L."/>
            <person name="Bassil N."/>
            <person name="Fernandez G.E."/>
            <person name="Lomsadze A."/>
            <person name="Armour M."/>
            <person name="Olukolu B."/>
            <person name="Poorten T."/>
            <person name="Britton C."/>
            <person name="Davik J."/>
            <person name="Ashrafi H."/>
            <person name="Aiden E.L."/>
            <person name="Borodovsky M."/>
            <person name="Worthington M."/>
        </authorList>
    </citation>
    <scope>NUCLEOTIDE SEQUENCE [LARGE SCALE GENOMIC DNA]</scope>
    <source>
        <strain evidence="1">PI 553951</strain>
    </source>
</reference>